<dbReference type="CDD" id="cd06288">
    <property type="entry name" value="PBP1_sucrose_transcription_regulator"/>
    <property type="match status" value="1"/>
</dbReference>
<dbReference type="InterPro" id="IPR028082">
    <property type="entry name" value="Peripla_BP_I"/>
</dbReference>
<evidence type="ECO:0000256" key="4">
    <source>
        <dbReference type="ARBA" id="ARBA00023163"/>
    </source>
</evidence>
<dbReference type="CDD" id="cd01392">
    <property type="entry name" value="HTH_LacI"/>
    <property type="match status" value="1"/>
</dbReference>
<evidence type="ECO:0000313" key="7">
    <source>
        <dbReference type="Proteomes" id="UP000216871"/>
    </source>
</evidence>
<dbReference type="SUPFAM" id="SSF47413">
    <property type="entry name" value="lambda repressor-like DNA-binding domains"/>
    <property type="match status" value="1"/>
</dbReference>
<dbReference type="AlphaFoldDB" id="A0A261FPX9"/>
<dbReference type="Gene3D" id="3.40.50.2300">
    <property type="match status" value="2"/>
</dbReference>
<keyword evidence="4" id="KW-0804">Transcription</keyword>
<proteinExistence type="predicted"/>
<dbReference type="Gene3D" id="1.10.260.40">
    <property type="entry name" value="lambda repressor-like DNA-binding domains"/>
    <property type="match status" value="1"/>
</dbReference>
<feature type="domain" description="HTH lacI-type" evidence="5">
    <location>
        <begin position="2"/>
        <end position="58"/>
    </location>
</feature>
<evidence type="ECO:0000259" key="5">
    <source>
        <dbReference type="PROSITE" id="PS50932"/>
    </source>
</evidence>
<dbReference type="SMART" id="SM00354">
    <property type="entry name" value="HTH_LACI"/>
    <property type="match status" value="1"/>
</dbReference>
<dbReference type="SUPFAM" id="SSF53822">
    <property type="entry name" value="Periplasmic binding protein-like I"/>
    <property type="match status" value="1"/>
</dbReference>
<dbReference type="Pfam" id="PF00532">
    <property type="entry name" value="Peripla_BP_1"/>
    <property type="match status" value="1"/>
</dbReference>
<dbReference type="GO" id="GO:0003700">
    <property type="term" value="F:DNA-binding transcription factor activity"/>
    <property type="evidence" value="ECO:0007669"/>
    <property type="project" value="TreeGrafter"/>
</dbReference>
<keyword evidence="2" id="KW-0805">Transcription regulation</keyword>
<dbReference type="InterPro" id="IPR010982">
    <property type="entry name" value="Lambda_DNA-bd_dom_sf"/>
</dbReference>
<evidence type="ECO:0000256" key="2">
    <source>
        <dbReference type="ARBA" id="ARBA00023015"/>
    </source>
</evidence>
<organism evidence="6 7">
    <name type="scientific">Bifidobacterium myosotis</name>
    <dbReference type="NCBI Taxonomy" id="1630166"/>
    <lineage>
        <taxon>Bacteria</taxon>
        <taxon>Bacillati</taxon>
        <taxon>Actinomycetota</taxon>
        <taxon>Actinomycetes</taxon>
        <taxon>Bifidobacteriales</taxon>
        <taxon>Bifidobacteriaceae</taxon>
        <taxon>Bifidobacterium</taxon>
    </lineage>
</organism>
<dbReference type="PANTHER" id="PTHR30146">
    <property type="entry name" value="LACI-RELATED TRANSCRIPTIONAL REPRESSOR"/>
    <property type="match status" value="1"/>
</dbReference>
<keyword evidence="1" id="KW-0678">Repressor</keyword>
<dbReference type="Proteomes" id="UP000216871">
    <property type="component" value="Unassembled WGS sequence"/>
</dbReference>
<dbReference type="InterPro" id="IPR000843">
    <property type="entry name" value="HTH_LacI"/>
</dbReference>
<dbReference type="Pfam" id="PF00356">
    <property type="entry name" value="LacI"/>
    <property type="match status" value="1"/>
</dbReference>
<sequence length="357" mass="38728">MVTMKHIAAQAGVSISTVSLVLNGHDAGRVSPEVAERIRGIAEGLGYRTNRLASGLRTNRSRIIAFLSDEVATTPFAGRMIEGAQDAARALGYLLITVGISNGGKGTGSDREILALKQYGTDGFIYARMFNQRTLLPQSLRDCKVVVADSTDATDAAPSIVPDEHSIGFKATSHLIDAGCRRIAYVGTIHNMIAQPGRISGYVDALAAHDIPFDPELMINVESGSDAAARMPAFFDRHPNIDGFFCFNDTRAWSIYTEAIRRGLAIGKDIAVVGVDNHQVIAEALDPPLSTVELPHYEMGYWAVGKLVSMIEGTEVAPFPKEGYPVDRVPLPPLTDHAAKLDCKLRIKQSWMRPQRT</sequence>
<keyword evidence="7" id="KW-1185">Reference proteome</keyword>
<accession>A0A261FPX9</accession>
<dbReference type="InterPro" id="IPR001761">
    <property type="entry name" value="Peripla_BP/Lac1_sug-bd_dom"/>
</dbReference>
<name>A0A261FPX9_9BIFI</name>
<reference evidence="6 7" key="1">
    <citation type="journal article" date="2017" name="BMC Genomics">
        <title>Comparative genomic and phylogenomic analyses of the Bifidobacteriaceae family.</title>
        <authorList>
            <person name="Lugli G.A."/>
            <person name="Milani C."/>
            <person name="Turroni F."/>
            <person name="Duranti S."/>
            <person name="Mancabelli L."/>
            <person name="Mangifesta M."/>
            <person name="Ferrario C."/>
            <person name="Modesto M."/>
            <person name="Mattarelli P."/>
            <person name="Jiri K."/>
            <person name="van Sinderen D."/>
            <person name="Ventura M."/>
        </authorList>
    </citation>
    <scope>NUCLEOTIDE SEQUENCE [LARGE SCALE GENOMIC DNA]</scope>
    <source>
        <strain evidence="6 7">DSM 100196</strain>
    </source>
</reference>
<dbReference type="PROSITE" id="PS50932">
    <property type="entry name" value="HTH_LACI_2"/>
    <property type="match status" value="1"/>
</dbReference>
<dbReference type="EMBL" id="MWWW01000004">
    <property type="protein sequence ID" value="OZG61240.1"/>
    <property type="molecule type" value="Genomic_DNA"/>
</dbReference>
<evidence type="ECO:0000256" key="1">
    <source>
        <dbReference type="ARBA" id="ARBA00022491"/>
    </source>
</evidence>
<dbReference type="RefSeq" id="WP_094667047.1">
    <property type="nucleotide sequence ID" value="NZ_MWWW01000004.1"/>
</dbReference>
<evidence type="ECO:0000256" key="3">
    <source>
        <dbReference type="ARBA" id="ARBA00023125"/>
    </source>
</evidence>
<evidence type="ECO:0000313" key="6">
    <source>
        <dbReference type="EMBL" id="OZG61240.1"/>
    </source>
</evidence>
<dbReference type="PANTHER" id="PTHR30146:SF148">
    <property type="entry name" value="HTH-TYPE TRANSCRIPTIONAL REPRESSOR PURR-RELATED"/>
    <property type="match status" value="1"/>
</dbReference>
<gene>
    <name evidence="6" type="ORF">BMYO_0539</name>
</gene>
<protein>
    <submittedName>
        <fullName evidence="6">LacI family transcriptional regulator</fullName>
    </submittedName>
</protein>
<comment type="caution">
    <text evidence="6">The sequence shown here is derived from an EMBL/GenBank/DDBJ whole genome shotgun (WGS) entry which is preliminary data.</text>
</comment>
<keyword evidence="3" id="KW-0238">DNA-binding</keyword>
<dbReference type="GO" id="GO:0000976">
    <property type="term" value="F:transcription cis-regulatory region binding"/>
    <property type="evidence" value="ECO:0007669"/>
    <property type="project" value="TreeGrafter"/>
</dbReference>
<dbReference type="OrthoDB" id="9798934at2"/>